<keyword evidence="11" id="KW-1185">Reference proteome</keyword>
<dbReference type="Pfam" id="PF00078">
    <property type="entry name" value="RVT_1"/>
    <property type="match status" value="1"/>
</dbReference>
<evidence type="ECO:0000313" key="11">
    <source>
        <dbReference type="Proteomes" id="UP001145742"/>
    </source>
</evidence>
<evidence type="ECO:0000256" key="3">
    <source>
        <dbReference type="ARBA" id="ARBA00022679"/>
    </source>
</evidence>
<dbReference type="PANTHER" id="PTHR41694">
    <property type="entry name" value="ENDOGENOUS RETROVIRUS GROUP K MEMBER POL PROTEIN"/>
    <property type="match status" value="1"/>
</dbReference>
<keyword evidence="5" id="KW-0540">Nuclease</keyword>
<dbReference type="InterPro" id="IPR043128">
    <property type="entry name" value="Rev_trsase/Diguanyl_cyclase"/>
</dbReference>
<dbReference type="InterPro" id="IPR010661">
    <property type="entry name" value="RVT_thumb"/>
</dbReference>
<dbReference type="InterPro" id="IPR043502">
    <property type="entry name" value="DNA/RNA_pol_sf"/>
</dbReference>
<keyword evidence="7" id="KW-0378">Hydrolase</keyword>
<dbReference type="Pfam" id="PF06817">
    <property type="entry name" value="RVT_thumb"/>
    <property type="match status" value="1"/>
</dbReference>
<protein>
    <recommendedName>
        <fullName evidence="2">ribonuclease H</fullName>
        <ecNumber evidence="2">3.1.26.4</ecNumber>
    </recommendedName>
</protein>
<comment type="similarity">
    <text evidence="1">Belongs to the beta type-B retroviral polymerase family. HERV class-II K(HML-2) pol subfamily.</text>
</comment>
<dbReference type="InterPro" id="IPR000477">
    <property type="entry name" value="RT_dom"/>
</dbReference>
<evidence type="ECO:0000256" key="5">
    <source>
        <dbReference type="ARBA" id="ARBA00022722"/>
    </source>
</evidence>
<evidence type="ECO:0000313" key="10">
    <source>
        <dbReference type="EMBL" id="KAJ7410730.1"/>
    </source>
</evidence>
<evidence type="ECO:0000256" key="4">
    <source>
        <dbReference type="ARBA" id="ARBA00022695"/>
    </source>
</evidence>
<evidence type="ECO:0000256" key="6">
    <source>
        <dbReference type="ARBA" id="ARBA00022759"/>
    </source>
</evidence>
<dbReference type="PANTHER" id="PTHR41694:SF3">
    <property type="entry name" value="RNA-DIRECTED DNA POLYMERASE-RELATED"/>
    <property type="match status" value="1"/>
</dbReference>
<evidence type="ECO:0000256" key="8">
    <source>
        <dbReference type="ARBA" id="ARBA00022918"/>
    </source>
</evidence>
<reference evidence="10" key="1">
    <citation type="submission" date="2019-10" db="EMBL/GenBank/DDBJ databases">
        <authorList>
            <person name="Soares A.E.R."/>
            <person name="Aleixo A."/>
            <person name="Schneider P."/>
            <person name="Miyaki C.Y."/>
            <person name="Schneider M.P."/>
            <person name="Mello C."/>
            <person name="Vasconcelos A.T.R."/>
        </authorList>
    </citation>
    <scope>NUCLEOTIDE SEQUENCE</scope>
    <source>
        <tissue evidence="10">Muscle</tissue>
    </source>
</reference>
<name>A0ABQ9D2R8_9PASS</name>
<evidence type="ECO:0000256" key="1">
    <source>
        <dbReference type="ARBA" id="ARBA00010879"/>
    </source>
</evidence>
<keyword evidence="3" id="KW-0808">Transferase</keyword>
<evidence type="ECO:0000256" key="2">
    <source>
        <dbReference type="ARBA" id="ARBA00012180"/>
    </source>
</evidence>
<feature type="domain" description="Reverse transcriptase" evidence="9">
    <location>
        <begin position="1"/>
        <end position="81"/>
    </location>
</feature>
<evidence type="ECO:0000256" key="7">
    <source>
        <dbReference type="ARBA" id="ARBA00022801"/>
    </source>
</evidence>
<keyword evidence="8" id="KW-0695">RNA-directed DNA polymerase</keyword>
<proteinExistence type="inferred from homology"/>
<organism evidence="10 11">
    <name type="scientific">Willisornis vidua</name>
    <name type="common">Xingu scale-backed antbird</name>
    <dbReference type="NCBI Taxonomy" id="1566151"/>
    <lineage>
        <taxon>Eukaryota</taxon>
        <taxon>Metazoa</taxon>
        <taxon>Chordata</taxon>
        <taxon>Craniata</taxon>
        <taxon>Vertebrata</taxon>
        <taxon>Euteleostomi</taxon>
        <taxon>Archelosauria</taxon>
        <taxon>Archosauria</taxon>
        <taxon>Dinosauria</taxon>
        <taxon>Saurischia</taxon>
        <taxon>Theropoda</taxon>
        <taxon>Coelurosauria</taxon>
        <taxon>Aves</taxon>
        <taxon>Neognathae</taxon>
        <taxon>Neoaves</taxon>
        <taxon>Telluraves</taxon>
        <taxon>Australaves</taxon>
        <taxon>Passeriformes</taxon>
        <taxon>Thamnophilidae</taxon>
        <taxon>Willisornis</taxon>
    </lineage>
</organism>
<keyword evidence="4" id="KW-0548">Nucleotidyltransferase</keyword>
<dbReference type="SUPFAM" id="SSF56672">
    <property type="entry name" value="DNA/RNA polymerases"/>
    <property type="match status" value="1"/>
</dbReference>
<evidence type="ECO:0000259" key="9">
    <source>
        <dbReference type="PROSITE" id="PS50878"/>
    </source>
</evidence>
<dbReference type="Proteomes" id="UP001145742">
    <property type="component" value="Unassembled WGS sequence"/>
</dbReference>
<dbReference type="EMBL" id="WHWB01034388">
    <property type="protein sequence ID" value="KAJ7410730.1"/>
    <property type="molecule type" value="Genomic_DNA"/>
</dbReference>
<dbReference type="Gene3D" id="3.30.70.270">
    <property type="match status" value="2"/>
</dbReference>
<dbReference type="PROSITE" id="PS50878">
    <property type="entry name" value="RT_POL"/>
    <property type="match status" value="1"/>
</dbReference>
<gene>
    <name evidence="10" type="ORF">WISP_106522</name>
</gene>
<comment type="caution">
    <text evidence="10">The sequence shown here is derived from an EMBL/GenBank/DDBJ whole genome shotgun (WGS) entry which is preliminary data.</text>
</comment>
<accession>A0ABQ9D2R8</accession>
<dbReference type="EC" id="3.1.26.4" evidence="2"/>
<keyword evidence="6" id="KW-0255">Endonuclease</keyword>
<sequence>MKNNPTICQAVVSRILGPVRLKYPEAIIYHYMDDILLAAQNAEKLKKVHNEVITILKVSGLEIASEKTQVTAPWQYLALLLSSQTFVPQKVEIVKEVKTLNQLQALLGNINWVRSHLGLSTDFLAPLFQLLKGDTDLSSPRVLTPEAQSVLENINYRISSCQVRRMKPGLPSALIIFKGQ</sequence>